<accession>N1JBV0</accession>
<dbReference type="eggNOG" id="ENOG502RJYG">
    <property type="taxonomic scope" value="Eukaryota"/>
</dbReference>
<dbReference type="AlphaFoldDB" id="N1JBV0"/>
<dbReference type="PANTHER" id="PTHR42345:SF2">
    <property type="entry name" value="HELICASE-LIKE PROTEIN"/>
    <property type="match status" value="1"/>
</dbReference>
<proteinExistence type="predicted"/>
<feature type="region of interest" description="Disordered" evidence="1">
    <location>
        <begin position="49"/>
        <end position="107"/>
    </location>
</feature>
<protein>
    <submittedName>
        <fullName evidence="2">Uncharacterized protein</fullName>
    </submittedName>
</protein>
<organism evidence="2 3">
    <name type="scientific">Blumeria graminis f. sp. hordei (strain DH14)</name>
    <name type="common">Barley powdery mildew</name>
    <name type="synonym">Oidium monilioides f. sp. hordei</name>
    <dbReference type="NCBI Taxonomy" id="546991"/>
    <lineage>
        <taxon>Eukaryota</taxon>
        <taxon>Fungi</taxon>
        <taxon>Dikarya</taxon>
        <taxon>Ascomycota</taxon>
        <taxon>Pezizomycotina</taxon>
        <taxon>Leotiomycetes</taxon>
        <taxon>Erysiphales</taxon>
        <taxon>Erysiphaceae</taxon>
        <taxon>Blumeria</taxon>
        <taxon>Blumeria hordei</taxon>
    </lineage>
</organism>
<reference evidence="2 3" key="1">
    <citation type="journal article" date="2010" name="Science">
        <title>Genome expansion and gene loss in powdery mildew fungi reveal tradeoffs in extreme parasitism.</title>
        <authorList>
            <person name="Spanu P.D."/>
            <person name="Abbott J.C."/>
            <person name="Amselem J."/>
            <person name="Burgis T.A."/>
            <person name="Soanes D.M."/>
            <person name="Stueber K."/>
            <person name="Ver Loren van Themaat E."/>
            <person name="Brown J.K.M."/>
            <person name="Butcher S.A."/>
            <person name="Gurr S.J."/>
            <person name="Lebrun M.-H."/>
            <person name="Ridout C.J."/>
            <person name="Schulze-Lefert P."/>
            <person name="Talbot N.J."/>
            <person name="Ahmadinejad N."/>
            <person name="Ametz C."/>
            <person name="Barton G.R."/>
            <person name="Benjdia M."/>
            <person name="Bidzinski P."/>
            <person name="Bindschedler L.V."/>
            <person name="Both M."/>
            <person name="Brewer M.T."/>
            <person name="Cadle-Davidson L."/>
            <person name="Cadle-Davidson M.M."/>
            <person name="Collemare J."/>
            <person name="Cramer R."/>
            <person name="Frenkel O."/>
            <person name="Godfrey D."/>
            <person name="Harriman J."/>
            <person name="Hoede C."/>
            <person name="King B.C."/>
            <person name="Klages S."/>
            <person name="Kleemann J."/>
            <person name="Knoll D."/>
            <person name="Koti P.S."/>
            <person name="Kreplak J."/>
            <person name="Lopez-Ruiz F.J."/>
            <person name="Lu X."/>
            <person name="Maekawa T."/>
            <person name="Mahanil S."/>
            <person name="Micali C."/>
            <person name="Milgroom M.G."/>
            <person name="Montana G."/>
            <person name="Noir S."/>
            <person name="O'Connell R.J."/>
            <person name="Oberhaensli S."/>
            <person name="Parlange F."/>
            <person name="Pedersen C."/>
            <person name="Quesneville H."/>
            <person name="Reinhardt R."/>
            <person name="Rott M."/>
            <person name="Sacristan S."/>
            <person name="Schmidt S.M."/>
            <person name="Schoen M."/>
            <person name="Skamnioti P."/>
            <person name="Sommer H."/>
            <person name="Stephens A."/>
            <person name="Takahara H."/>
            <person name="Thordal-Christensen H."/>
            <person name="Vigouroux M."/>
            <person name="Wessling R."/>
            <person name="Wicker T."/>
            <person name="Panstruga R."/>
        </authorList>
    </citation>
    <scope>NUCLEOTIDE SEQUENCE [LARGE SCALE GENOMIC DNA]</scope>
    <source>
        <strain evidence="2">DH14</strain>
    </source>
</reference>
<dbReference type="Proteomes" id="UP000015441">
    <property type="component" value="Unassembled WGS sequence"/>
</dbReference>
<evidence type="ECO:0000313" key="3">
    <source>
        <dbReference type="Proteomes" id="UP000015441"/>
    </source>
</evidence>
<sequence>MVFCRSINIAPMSSEEIDVNTSSSAPSISKLNLEILRRMEVGWHGRHAEPDGPIKLHQAPLSSLSPTLNSHCRIPPKDKPLPPIPPSENDERLQTNSQKPEPKPPLKLNRIITPLSIADLYELFSGAPHFLANTMTQSQHQACPPQPYVAFPWDSQVHVSDLCDHTTVNDPSWVCVSSSSLLSVPANITRKANSLSGLISKPQITPLVRELPDMLGLQGLERGTTGFRAALEISVGDSLAIPNNVSSEMISQHRIMLMREKGVLRSLTWATLINRIQDLSEKCHDLPPTLNKSPSELHNELFTNVLYPPIGLSDADDPRSLEFQIYCLFQVLSFPHVWLDFSNVDIQIQLGQILWGSTKKVYENYNLSHTDSSTEDISTTKYWLLLQVLLGCEMLLRLDALIYHNSSNPAAGFKNLKLKWTKSVKYTLFLAKAWLKNICIVEKADQNDYSVKSQPPFTSSQNIEWSTFPDALGKSLSQYGFQGRHQMRQLTGLMRFAQAIKWPEWEKLEANAISITSATVSALDSSTVVSTRSLSSSSLQEPLSINPFSASKKSPKLDVGKWISEAYFNGLILPGETYIHALLLTLVQNDERALSKLGSLESLKGGLVYSGRSFWRSACIVGKVLAASEGASECMGWVSSSVLPRGKDEGWIDVDAKPRSLDQFKKIGTSPRIWHATTIENHSNVIAGADISSVLTGDFAQPSDQLAATYIDVNFKSLYLLPSRDSVRSSTRDRLEGTLNYTVTGTEKLQPLTPLMRFTYERAGATPKTLEIELNYNVQFVTAHPCISPPNTGILSSPTNPAFQSPTLGTPKIPNISSGHPLHKAYTYTKIPLSHLLGTHSSARFSSLLTVPVSSDPSQSSLHTTSSSIPRVLVIDCTEQQLRPRPSLDGDGYGSHVEMIARAICAERGWNALVSRRGRGCLACSIREAGALGWRVIIRVA</sequence>
<name>N1JBV0_BLUG1</name>
<dbReference type="HOGENOM" id="CLU_003431_1_0_1"/>
<feature type="compositionally biased region" description="Polar residues" evidence="1">
    <location>
        <begin position="60"/>
        <end position="70"/>
    </location>
</feature>
<comment type="caution">
    <text evidence="2">The sequence shown here is derived from an EMBL/GenBank/DDBJ whole genome shotgun (WGS) entry which is preliminary data.</text>
</comment>
<evidence type="ECO:0000313" key="2">
    <source>
        <dbReference type="EMBL" id="CCU75263.1"/>
    </source>
</evidence>
<dbReference type="PANTHER" id="PTHR42345">
    <property type="entry name" value="TPR_REGION DOMAIN-CONTAINING PROTEIN"/>
    <property type="match status" value="1"/>
</dbReference>
<evidence type="ECO:0000256" key="1">
    <source>
        <dbReference type="SAM" id="MobiDB-lite"/>
    </source>
</evidence>
<keyword evidence="3" id="KW-1185">Reference proteome</keyword>
<gene>
    <name evidence="2" type="ORF">BGHDH14_bgh01898</name>
</gene>
<dbReference type="OrthoDB" id="5420387at2759"/>
<dbReference type="STRING" id="546991.N1JBV0"/>
<dbReference type="InParanoid" id="N1JBV0"/>
<dbReference type="EMBL" id="CAUH01001132">
    <property type="protein sequence ID" value="CCU75263.1"/>
    <property type="molecule type" value="Genomic_DNA"/>
</dbReference>